<evidence type="ECO:0000256" key="1">
    <source>
        <dbReference type="SAM" id="Phobius"/>
    </source>
</evidence>
<dbReference type="EMBL" id="ML738727">
    <property type="protein sequence ID" value="KAE8157336.1"/>
    <property type="molecule type" value="Genomic_DNA"/>
</dbReference>
<dbReference type="Proteomes" id="UP000326950">
    <property type="component" value="Unassembled WGS sequence"/>
</dbReference>
<proteinExistence type="predicted"/>
<protein>
    <submittedName>
        <fullName evidence="2">Uncharacterized protein</fullName>
    </submittedName>
</protein>
<keyword evidence="1" id="KW-0812">Transmembrane</keyword>
<sequence>MSTCQLDALSVHFPRATSLLSEVIPVLYLLLRVVLALSSYFPRRGLCGSGVRYF</sequence>
<evidence type="ECO:0000313" key="2">
    <source>
        <dbReference type="EMBL" id="KAE8157336.1"/>
    </source>
</evidence>
<evidence type="ECO:0000313" key="3">
    <source>
        <dbReference type="Proteomes" id="UP000326950"/>
    </source>
</evidence>
<gene>
    <name evidence="2" type="ORF">BDV40DRAFT_278676</name>
</gene>
<keyword evidence="3" id="KW-1185">Reference proteome</keyword>
<feature type="transmembrane region" description="Helical" evidence="1">
    <location>
        <begin position="23"/>
        <end position="42"/>
    </location>
</feature>
<organism evidence="2 3">
    <name type="scientific">Aspergillus tamarii</name>
    <dbReference type="NCBI Taxonomy" id="41984"/>
    <lineage>
        <taxon>Eukaryota</taxon>
        <taxon>Fungi</taxon>
        <taxon>Dikarya</taxon>
        <taxon>Ascomycota</taxon>
        <taxon>Pezizomycotina</taxon>
        <taxon>Eurotiomycetes</taxon>
        <taxon>Eurotiomycetidae</taxon>
        <taxon>Eurotiales</taxon>
        <taxon>Aspergillaceae</taxon>
        <taxon>Aspergillus</taxon>
        <taxon>Aspergillus subgen. Circumdati</taxon>
    </lineage>
</organism>
<dbReference type="AlphaFoldDB" id="A0A5N6UFS9"/>
<accession>A0A5N6UFS9</accession>
<name>A0A5N6UFS9_ASPTM</name>
<keyword evidence="1" id="KW-1133">Transmembrane helix</keyword>
<keyword evidence="1" id="KW-0472">Membrane</keyword>
<reference evidence="2 3" key="1">
    <citation type="submission" date="2019-04" db="EMBL/GenBank/DDBJ databases">
        <title>Friends and foes A comparative genomics study of 23 Aspergillus species from section Flavi.</title>
        <authorList>
            <consortium name="DOE Joint Genome Institute"/>
            <person name="Kjaerbolling I."/>
            <person name="Vesth T."/>
            <person name="Frisvad J.C."/>
            <person name="Nybo J.L."/>
            <person name="Theobald S."/>
            <person name="Kildgaard S."/>
            <person name="Isbrandt T."/>
            <person name="Kuo A."/>
            <person name="Sato A."/>
            <person name="Lyhne E.K."/>
            <person name="Kogle M.E."/>
            <person name="Wiebenga A."/>
            <person name="Kun R.S."/>
            <person name="Lubbers R.J."/>
            <person name="Makela M.R."/>
            <person name="Barry K."/>
            <person name="Chovatia M."/>
            <person name="Clum A."/>
            <person name="Daum C."/>
            <person name="Haridas S."/>
            <person name="He G."/>
            <person name="LaButti K."/>
            <person name="Lipzen A."/>
            <person name="Mondo S."/>
            <person name="Riley R."/>
            <person name="Salamov A."/>
            <person name="Simmons B.A."/>
            <person name="Magnuson J.K."/>
            <person name="Henrissat B."/>
            <person name="Mortensen U.H."/>
            <person name="Larsen T.O."/>
            <person name="Devries R.P."/>
            <person name="Grigoriev I.V."/>
            <person name="Machida M."/>
            <person name="Baker S.E."/>
            <person name="Andersen M.R."/>
        </authorList>
    </citation>
    <scope>NUCLEOTIDE SEQUENCE [LARGE SCALE GENOMIC DNA]</scope>
    <source>
        <strain evidence="2 3">CBS 117626</strain>
    </source>
</reference>